<organism evidence="2">
    <name type="scientific">Arundo donax</name>
    <name type="common">Giant reed</name>
    <name type="synonym">Donax arundinaceus</name>
    <dbReference type="NCBI Taxonomy" id="35708"/>
    <lineage>
        <taxon>Eukaryota</taxon>
        <taxon>Viridiplantae</taxon>
        <taxon>Streptophyta</taxon>
        <taxon>Embryophyta</taxon>
        <taxon>Tracheophyta</taxon>
        <taxon>Spermatophyta</taxon>
        <taxon>Magnoliopsida</taxon>
        <taxon>Liliopsida</taxon>
        <taxon>Poales</taxon>
        <taxon>Poaceae</taxon>
        <taxon>PACMAD clade</taxon>
        <taxon>Arundinoideae</taxon>
        <taxon>Arundineae</taxon>
        <taxon>Arundo</taxon>
    </lineage>
</organism>
<sequence length="91" mass="9928">MLGWYFGSRRDDPFLLSHAHTLLVLLANAVICTRTSHTTVSDNSVRCIAGLGSMCAAIIPFDIPLGVLSHAFSPKNSLAQVEYQLSVILQR</sequence>
<evidence type="ECO:0000256" key="1">
    <source>
        <dbReference type="SAM" id="SignalP"/>
    </source>
</evidence>
<reference evidence="2" key="1">
    <citation type="submission" date="2014-09" db="EMBL/GenBank/DDBJ databases">
        <authorList>
            <person name="Magalhaes I.L.F."/>
            <person name="Oliveira U."/>
            <person name="Santos F.R."/>
            <person name="Vidigal T.H.D.A."/>
            <person name="Brescovit A.D."/>
            <person name="Santos A.J."/>
        </authorList>
    </citation>
    <scope>NUCLEOTIDE SEQUENCE</scope>
    <source>
        <tissue evidence="2">Shoot tissue taken approximately 20 cm above the soil surface</tissue>
    </source>
</reference>
<keyword evidence="1" id="KW-0732">Signal</keyword>
<proteinExistence type="predicted"/>
<evidence type="ECO:0000313" key="2">
    <source>
        <dbReference type="EMBL" id="JAE05498.1"/>
    </source>
</evidence>
<dbReference type="AlphaFoldDB" id="A0A0A9FB67"/>
<reference evidence="2" key="2">
    <citation type="journal article" date="2015" name="Data Brief">
        <title>Shoot transcriptome of the giant reed, Arundo donax.</title>
        <authorList>
            <person name="Barrero R.A."/>
            <person name="Guerrero F.D."/>
            <person name="Moolhuijzen P."/>
            <person name="Goolsby J.A."/>
            <person name="Tidwell J."/>
            <person name="Bellgard S.E."/>
            <person name="Bellgard M.I."/>
        </authorList>
    </citation>
    <scope>NUCLEOTIDE SEQUENCE</scope>
    <source>
        <tissue evidence="2">Shoot tissue taken approximately 20 cm above the soil surface</tissue>
    </source>
</reference>
<name>A0A0A9FB67_ARUDO</name>
<feature type="chain" id="PRO_5002044455" evidence="1">
    <location>
        <begin position="30"/>
        <end position="91"/>
    </location>
</feature>
<protein>
    <submittedName>
        <fullName evidence="2">Uncharacterized protein</fullName>
    </submittedName>
</protein>
<dbReference type="EMBL" id="GBRH01192398">
    <property type="protein sequence ID" value="JAE05498.1"/>
    <property type="molecule type" value="Transcribed_RNA"/>
</dbReference>
<accession>A0A0A9FB67</accession>
<feature type="signal peptide" evidence="1">
    <location>
        <begin position="1"/>
        <end position="29"/>
    </location>
</feature>